<dbReference type="InterPro" id="IPR011992">
    <property type="entry name" value="EF-hand-dom_pair"/>
</dbReference>
<evidence type="ECO:0000256" key="2">
    <source>
        <dbReference type="ARBA" id="ARBA00022737"/>
    </source>
</evidence>
<sequence>MPRDAWDTRGGLSLSAGSRRPGALDFRGRGQQKSTQRQVSKEQRQEIKEAFDIFDSERTGTMDYHELKVAVRAMGFEIKKAEALELMSRYDREETGYINFEAFEEIMIQRYAAQDPMDEIKKAFELFDEEKRGKISFRNLKRIARDLGEKLTDDELRGMIEEFDNDQDGEINEEEFISIMKQTSLY</sequence>
<dbReference type="PROSITE" id="PS00018">
    <property type="entry name" value="EF_HAND_1"/>
    <property type="match status" value="1"/>
</dbReference>
<gene>
    <name evidence="6" type="ORF">ACAT0790_LOCUS13178</name>
</gene>
<dbReference type="InterPro" id="IPR002048">
    <property type="entry name" value="EF_hand_dom"/>
</dbReference>
<dbReference type="SUPFAM" id="SSF47473">
    <property type="entry name" value="EF-hand"/>
    <property type="match status" value="1"/>
</dbReference>
<dbReference type="PANTHER" id="PTHR23048:SF48">
    <property type="entry name" value="CENTRIN 3"/>
    <property type="match status" value="1"/>
</dbReference>
<feature type="domain" description="EF-hand" evidence="5">
    <location>
        <begin position="42"/>
        <end position="77"/>
    </location>
</feature>
<protein>
    <recommendedName>
        <fullName evidence="5">EF-hand domain-containing protein</fullName>
    </recommendedName>
</protein>
<keyword evidence="1" id="KW-0479">Metal-binding</keyword>
<dbReference type="SMART" id="SM00054">
    <property type="entry name" value="EFh"/>
    <property type="match status" value="4"/>
</dbReference>
<dbReference type="PANTHER" id="PTHR23048">
    <property type="entry name" value="MYOSIN LIGHT CHAIN 1, 3"/>
    <property type="match status" value="1"/>
</dbReference>
<dbReference type="FunFam" id="1.10.238.10:FF:000077">
    <property type="entry name" value="Centrin 1"/>
    <property type="match status" value="1"/>
</dbReference>
<dbReference type="InterPro" id="IPR018247">
    <property type="entry name" value="EF_Hand_1_Ca_BS"/>
</dbReference>
<name>A0A7S1LT79_ALECA</name>
<organism evidence="6">
    <name type="scientific">Alexandrium catenella</name>
    <name type="common">Red tide dinoflagellate</name>
    <name type="synonym">Gonyaulax catenella</name>
    <dbReference type="NCBI Taxonomy" id="2925"/>
    <lineage>
        <taxon>Eukaryota</taxon>
        <taxon>Sar</taxon>
        <taxon>Alveolata</taxon>
        <taxon>Dinophyceae</taxon>
        <taxon>Gonyaulacales</taxon>
        <taxon>Pyrocystaceae</taxon>
        <taxon>Alexandrium</taxon>
    </lineage>
</organism>
<dbReference type="GO" id="GO:0016460">
    <property type="term" value="C:myosin II complex"/>
    <property type="evidence" value="ECO:0007669"/>
    <property type="project" value="TreeGrafter"/>
</dbReference>
<evidence type="ECO:0000256" key="3">
    <source>
        <dbReference type="ARBA" id="ARBA00022837"/>
    </source>
</evidence>
<dbReference type="EMBL" id="HBGE01021815">
    <property type="protein sequence ID" value="CAD9112496.1"/>
    <property type="molecule type" value="Transcribed_RNA"/>
</dbReference>
<reference evidence="6" key="1">
    <citation type="submission" date="2021-01" db="EMBL/GenBank/DDBJ databases">
        <authorList>
            <person name="Corre E."/>
            <person name="Pelletier E."/>
            <person name="Niang G."/>
            <person name="Scheremetjew M."/>
            <person name="Finn R."/>
            <person name="Kale V."/>
            <person name="Holt S."/>
            <person name="Cochrane G."/>
            <person name="Meng A."/>
            <person name="Brown T."/>
            <person name="Cohen L."/>
        </authorList>
    </citation>
    <scope>NUCLEOTIDE SEQUENCE</scope>
    <source>
        <strain evidence="6">OF101</strain>
    </source>
</reference>
<dbReference type="AlphaFoldDB" id="A0A7S1LT79"/>
<proteinExistence type="predicted"/>
<dbReference type="CDD" id="cd00051">
    <property type="entry name" value="EFh"/>
    <property type="match status" value="1"/>
</dbReference>
<keyword evidence="3" id="KW-0106">Calcium</keyword>
<accession>A0A7S1LT79</accession>
<feature type="domain" description="EF-hand" evidence="5">
    <location>
        <begin position="78"/>
        <end position="113"/>
    </location>
</feature>
<dbReference type="Pfam" id="PF13499">
    <property type="entry name" value="EF-hand_7"/>
    <property type="match status" value="2"/>
</dbReference>
<feature type="domain" description="EF-hand" evidence="5">
    <location>
        <begin position="115"/>
        <end position="150"/>
    </location>
</feature>
<dbReference type="InterPro" id="IPR050230">
    <property type="entry name" value="CALM/Myosin/TropC-like"/>
</dbReference>
<dbReference type="GO" id="GO:0005509">
    <property type="term" value="F:calcium ion binding"/>
    <property type="evidence" value="ECO:0007669"/>
    <property type="project" value="InterPro"/>
</dbReference>
<evidence type="ECO:0000256" key="4">
    <source>
        <dbReference type="SAM" id="MobiDB-lite"/>
    </source>
</evidence>
<dbReference type="PROSITE" id="PS50222">
    <property type="entry name" value="EF_HAND_2"/>
    <property type="match status" value="4"/>
</dbReference>
<keyword evidence="2" id="KW-0677">Repeat</keyword>
<feature type="region of interest" description="Disordered" evidence="4">
    <location>
        <begin position="1"/>
        <end position="43"/>
    </location>
</feature>
<evidence type="ECO:0000259" key="5">
    <source>
        <dbReference type="PROSITE" id="PS50222"/>
    </source>
</evidence>
<dbReference type="Gene3D" id="1.10.238.10">
    <property type="entry name" value="EF-hand"/>
    <property type="match status" value="2"/>
</dbReference>
<evidence type="ECO:0000313" key="6">
    <source>
        <dbReference type="EMBL" id="CAD9112496.1"/>
    </source>
</evidence>
<evidence type="ECO:0000256" key="1">
    <source>
        <dbReference type="ARBA" id="ARBA00022723"/>
    </source>
</evidence>
<feature type="domain" description="EF-hand" evidence="5">
    <location>
        <begin position="151"/>
        <end position="186"/>
    </location>
</feature>